<dbReference type="PANTHER" id="PTHR35093">
    <property type="entry name" value="OUTER MEMBRANE PROTEIN NMB0088-RELATED"/>
    <property type="match status" value="1"/>
</dbReference>
<dbReference type="AlphaFoldDB" id="A0A1W1ZCP9"/>
<evidence type="ECO:0000256" key="6">
    <source>
        <dbReference type="ARBA" id="ARBA00023136"/>
    </source>
</evidence>
<name>A0A1W1ZCP9_9RHOB</name>
<keyword evidence="10" id="KW-1185">Reference proteome</keyword>
<dbReference type="RefSeq" id="WP_179141409.1">
    <property type="nucleotide sequence ID" value="NZ_FWYD01000001.1"/>
</dbReference>
<evidence type="ECO:0000256" key="4">
    <source>
        <dbReference type="ARBA" id="ARBA00022692"/>
    </source>
</evidence>
<keyword evidence="6" id="KW-0472">Membrane</keyword>
<dbReference type="GO" id="GO:0009279">
    <property type="term" value="C:cell outer membrane"/>
    <property type="evidence" value="ECO:0007669"/>
    <property type="project" value="UniProtKB-SubCell"/>
</dbReference>
<keyword evidence="5 8" id="KW-0732">Signal</keyword>
<dbReference type="PANTHER" id="PTHR35093:SF8">
    <property type="entry name" value="OUTER MEMBRANE PROTEIN NMB0088-RELATED"/>
    <property type="match status" value="1"/>
</dbReference>
<gene>
    <name evidence="9" type="ORF">SAMN06295998_101456</name>
</gene>
<evidence type="ECO:0000313" key="10">
    <source>
        <dbReference type="Proteomes" id="UP000192330"/>
    </source>
</evidence>
<dbReference type="GO" id="GO:0015483">
    <property type="term" value="F:long-chain fatty acid transporting porin activity"/>
    <property type="evidence" value="ECO:0007669"/>
    <property type="project" value="TreeGrafter"/>
</dbReference>
<comment type="similarity">
    <text evidence="2">Belongs to the OmpP1/FadL family.</text>
</comment>
<evidence type="ECO:0000256" key="2">
    <source>
        <dbReference type="ARBA" id="ARBA00008163"/>
    </source>
</evidence>
<evidence type="ECO:0000256" key="7">
    <source>
        <dbReference type="ARBA" id="ARBA00023237"/>
    </source>
</evidence>
<feature type="signal peptide" evidence="8">
    <location>
        <begin position="1"/>
        <end position="20"/>
    </location>
</feature>
<dbReference type="Gene3D" id="2.40.160.60">
    <property type="entry name" value="Outer membrane protein transport protein (OMPP1/FadL/TodX)"/>
    <property type="match status" value="1"/>
</dbReference>
<dbReference type="SUPFAM" id="SSF56935">
    <property type="entry name" value="Porins"/>
    <property type="match status" value="1"/>
</dbReference>
<dbReference type="STRING" id="1387277.SAMN06295998_101456"/>
<comment type="subcellular location">
    <subcellularLocation>
        <location evidence="1">Cell outer membrane</location>
        <topology evidence="1">Multi-pass membrane protein</topology>
    </subcellularLocation>
</comment>
<keyword evidence="4" id="KW-0812">Transmembrane</keyword>
<keyword evidence="3" id="KW-1134">Transmembrane beta strand</keyword>
<protein>
    <submittedName>
        <fullName evidence="9">Long-chain fatty acid transport protein</fullName>
    </submittedName>
</protein>
<dbReference type="Pfam" id="PF03349">
    <property type="entry name" value="Toluene_X"/>
    <property type="match status" value="1"/>
</dbReference>
<organism evidence="9 10">
    <name type="scientific">Primorskyibacter flagellatus</name>
    <dbReference type="NCBI Taxonomy" id="1387277"/>
    <lineage>
        <taxon>Bacteria</taxon>
        <taxon>Pseudomonadati</taxon>
        <taxon>Pseudomonadota</taxon>
        <taxon>Alphaproteobacteria</taxon>
        <taxon>Rhodobacterales</taxon>
        <taxon>Roseobacteraceae</taxon>
        <taxon>Primorskyibacter</taxon>
    </lineage>
</organism>
<feature type="chain" id="PRO_5012348209" evidence="8">
    <location>
        <begin position="21"/>
        <end position="410"/>
    </location>
</feature>
<evidence type="ECO:0000256" key="5">
    <source>
        <dbReference type="ARBA" id="ARBA00022729"/>
    </source>
</evidence>
<proteinExistence type="inferred from homology"/>
<evidence type="ECO:0000256" key="3">
    <source>
        <dbReference type="ARBA" id="ARBA00022452"/>
    </source>
</evidence>
<evidence type="ECO:0000256" key="8">
    <source>
        <dbReference type="SAM" id="SignalP"/>
    </source>
</evidence>
<keyword evidence="7" id="KW-0998">Cell outer membrane</keyword>
<accession>A0A1W1ZCP9</accession>
<sequence length="410" mass="43129">MRTYVLGASVAALCATGAVAGGIERSSNNYGLLFDDGNQVELTFSHVAPNVSGDYVAAAGGGSTGDMAGDYTSTGVAYKTDINDRLSFGLFFNEGYGASSTYREGFYTGLNAEWDSNQTAVILKYQATDRVSVYGGVRYIESRADIAIPDQMIRAQTARGAAEASAAAAAAAAAYGASDPRTIGAQNLAARLSAVASSPTSLEFSANAETDGVFGYVLGAAYEIPDIALRVGLTWQNAVTHEFDTTETSLGYGVVGVESTTEIELPQSLALDFQTGVAKDTLVFGQIKWTEWSKWEVRTQEYDRVTGGDAITGIDDDVITWQLGVGRRFSDAFSGFARVTYEKSNGGIASRLAPTDGRISLGLGGTYTDGIMTIRGGVEFAKLGDAEDASGTKFEDNTFMGLGAAMTFAF</sequence>
<reference evidence="9 10" key="1">
    <citation type="submission" date="2017-04" db="EMBL/GenBank/DDBJ databases">
        <authorList>
            <person name="Afonso C.L."/>
            <person name="Miller P.J."/>
            <person name="Scott M.A."/>
            <person name="Spackman E."/>
            <person name="Goraichik I."/>
            <person name="Dimitrov K.M."/>
            <person name="Suarez D.L."/>
            <person name="Swayne D.E."/>
        </authorList>
    </citation>
    <scope>NUCLEOTIDE SEQUENCE [LARGE SCALE GENOMIC DNA]</scope>
    <source>
        <strain evidence="9 10">CGMCC 1.12644</strain>
    </source>
</reference>
<evidence type="ECO:0000313" key="9">
    <source>
        <dbReference type="EMBL" id="SMC46147.1"/>
    </source>
</evidence>
<dbReference type="Proteomes" id="UP000192330">
    <property type="component" value="Unassembled WGS sequence"/>
</dbReference>
<dbReference type="EMBL" id="FWYD01000001">
    <property type="protein sequence ID" value="SMC46147.1"/>
    <property type="molecule type" value="Genomic_DNA"/>
</dbReference>
<evidence type="ECO:0000256" key="1">
    <source>
        <dbReference type="ARBA" id="ARBA00004571"/>
    </source>
</evidence>
<dbReference type="InterPro" id="IPR005017">
    <property type="entry name" value="OMPP1/FadL/TodX"/>
</dbReference>